<sequence>MQKLREITELPQPTVSRSVALLSEWKTPETPGLGLVTTAIDPQKRRRKTVDLTEKGEELASSLANAVR</sequence>
<name>A0A1M6YB14_9GAMM</name>
<dbReference type="InterPro" id="IPR036390">
    <property type="entry name" value="WH_DNA-bd_sf"/>
</dbReference>
<keyword evidence="3" id="KW-1185">Reference proteome</keyword>
<evidence type="ECO:0000256" key="1">
    <source>
        <dbReference type="SAM" id="MobiDB-lite"/>
    </source>
</evidence>
<dbReference type="Proteomes" id="UP000184248">
    <property type="component" value="Unassembled WGS sequence"/>
</dbReference>
<dbReference type="SUPFAM" id="SSF46785">
    <property type="entry name" value="Winged helix' DNA-binding domain"/>
    <property type="match status" value="1"/>
</dbReference>
<feature type="region of interest" description="Disordered" evidence="1">
    <location>
        <begin position="45"/>
        <end position="68"/>
    </location>
</feature>
<accession>A0A1M6YB14</accession>
<dbReference type="AlphaFoldDB" id="A0A1M6YB14"/>
<evidence type="ECO:0000313" key="2">
    <source>
        <dbReference type="EMBL" id="SHL15175.1"/>
    </source>
</evidence>
<dbReference type="Gene3D" id="1.10.10.10">
    <property type="entry name" value="Winged helix-like DNA-binding domain superfamily/Winged helix DNA-binding domain"/>
    <property type="match status" value="1"/>
</dbReference>
<gene>
    <name evidence="2" type="ORF">SAMN05192556_108111</name>
</gene>
<evidence type="ECO:0000313" key="3">
    <source>
        <dbReference type="Proteomes" id="UP000184248"/>
    </source>
</evidence>
<evidence type="ECO:0008006" key="4">
    <source>
        <dbReference type="Google" id="ProtNLM"/>
    </source>
</evidence>
<reference evidence="3" key="1">
    <citation type="submission" date="2016-11" db="EMBL/GenBank/DDBJ databases">
        <authorList>
            <person name="Varghese N."/>
            <person name="Submissions S."/>
        </authorList>
    </citation>
    <scope>NUCLEOTIDE SEQUENCE [LARGE SCALE GENOMIC DNA]</scope>
    <source>
        <strain evidence="3">ALO Sharm</strain>
    </source>
</reference>
<dbReference type="InterPro" id="IPR036388">
    <property type="entry name" value="WH-like_DNA-bd_sf"/>
</dbReference>
<dbReference type="RefSeq" id="WP_219810287.1">
    <property type="nucleotide sequence ID" value="NZ_BDEO01000014.1"/>
</dbReference>
<proteinExistence type="predicted"/>
<organism evidence="2 3">
    <name type="scientific">Halomonas caseinilytica</name>
    <dbReference type="NCBI Taxonomy" id="438744"/>
    <lineage>
        <taxon>Bacteria</taxon>
        <taxon>Pseudomonadati</taxon>
        <taxon>Pseudomonadota</taxon>
        <taxon>Gammaproteobacteria</taxon>
        <taxon>Oceanospirillales</taxon>
        <taxon>Halomonadaceae</taxon>
        <taxon>Halomonas</taxon>
    </lineage>
</organism>
<feature type="compositionally biased region" description="Basic and acidic residues" evidence="1">
    <location>
        <begin position="49"/>
        <end position="58"/>
    </location>
</feature>
<dbReference type="EMBL" id="FRAL01000008">
    <property type="protein sequence ID" value="SHL15175.1"/>
    <property type="molecule type" value="Genomic_DNA"/>
</dbReference>
<protein>
    <recommendedName>
        <fullName evidence="4">HTH marR-type domain-containing protein</fullName>
    </recommendedName>
</protein>